<evidence type="ECO:0000313" key="1">
    <source>
        <dbReference type="EMBL" id="GBP63874.1"/>
    </source>
</evidence>
<sequence length="293" mass="32194">MRALVRMAHGCRSLCDDTPSLGQSPAPAPAGQCERVHAPARAPRATRATRATSVPSNFATSYLHAFLRKRGLDRRTDGRTDGQQSDPIRVPFFPFEQKVADPCPKRPKMTKSLQLPAQDTEIQNLQKKMPKTKRTAPYNLENLKKALEESRNGGKIREIALKYGISKSAVRFKLKYPDQLARALNFQAPVFQKRYSEMVYLNSPAVFCSNKLAESSGRPEHSSVWAPPIAICEQEGNSAVLCGPRPLARHSVSGLLLCCVGYVIGCGRPLAVYVTVRGPAGRAPCFVTISFSV</sequence>
<reference evidence="1 2" key="1">
    <citation type="journal article" date="2019" name="Commun. Biol.">
        <title>The bagworm genome reveals a unique fibroin gene that provides high tensile strength.</title>
        <authorList>
            <person name="Kono N."/>
            <person name="Nakamura H."/>
            <person name="Ohtoshi R."/>
            <person name="Tomita M."/>
            <person name="Numata K."/>
            <person name="Arakawa K."/>
        </authorList>
    </citation>
    <scope>NUCLEOTIDE SEQUENCE [LARGE SCALE GENOMIC DNA]</scope>
</reference>
<name>A0A4C1XMW2_EUMVA</name>
<proteinExistence type="predicted"/>
<dbReference type="OrthoDB" id="71166at2759"/>
<organism evidence="1 2">
    <name type="scientific">Eumeta variegata</name>
    <name type="common">Bagworm moth</name>
    <name type="synonym">Eumeta japonica</name>
    <dbReference type="NCBI Taxonomy" id="151549"/>
    <lineage>
        <taxon>Eukaryota</taxon>
        <taxon>Metazoa</taxon>
        <taxon>Ecdysozoa</taxon>
        <taxon>Arthropoda</taxon>
        <taxon>Hexapoda</taxon>
        <taxon>Insecta</taxon>
        <taxon>Pterygota</taxon>
        <taxon>Neoptera</taxon>
        <taxon>Endopterygota</taxon>
        <taxon>Lepidoptera</taxon>
        <taxon>Glossata</taxon>
        <taxon>Ditrysia</taxon>
        <taxon>Tineoidea</taxon>
        <taxon>Psychidae</taxon>
        <taxon>Oiketicinae</taxon>
        <taxon>Eumeta</taxon>
    </lineage>
</organism>
<dbReference type="Proteomes" id="UP000299102">
    <property type="component" value="Unassembled WGS sequence"/>
</dbReference>
<dbReference type="AlphaFoldDB" id="A0A4C1XMW2"/>
<comment type="caution">
    <text evidence="1">The sequence shown here is derived from an EMBL/GenBank/DDBJ whole genome shotgun (WGS) entry which is preliminary data.</text>
</comment>
<evidence type="ECO:0000313" key="2">
    <source>
        <dbReference type="Proteomes" id="UP000299102"/>
    </source>
</evidence>
<gene>
    <name evidence="1" type="ORF">EVAR_39536_1</name>
</gene>
<dbReference type="EMBL" id="BGZK01000882">
    <property type="protein sequence ID" value="GBP63874.1"/>
    <property type="molecule type" value="Genomic_DNA"/>
</dbReference>
<keyword evidence="2" id="KW-1185">Reference proteome</keyword>
<protein>
    <submittedName>
        <fullName evidence="1">Uncharacterized protein</fullName>
    </submittedName>
</protein>
<accession>A0A4C1XMW2</accession>